<keyword evidence="4" id="KW-1133">Transmembrane helix</keyword>
<evidence type="ECO:0000256" key="2">
    <source>
        <dbReference type="ARBA" id="ARBA00022840"/>
    </source>
</evidence>
<dbReference type="InterPro" id="IPR000432">
    <property type="entry name" value="DNA_mismatch_repair_MutS_C"/>
</dbReference>
<keyword evidence="1" id="KW-0547">Nucleotide-binding</keyword>
<protein>
    <submittedName>
        <fullName evidence="6">DNA mismatch repair protein MutS</fullName>
    </submittedName>
</protein>
<reference evidence="6 7" key="1">
    <citation type="submission" date="2024-01" db="EMBL/GenBank/DDBJ databases">
        <title>Draft genome sequences of nine bacterial species from freshwater ponds near Washington, DC.</title>
        <authorList>
            <person name="Pavloudi C."/>
            <person name="Oliver L."/>
            <person name="Slattery K."/>
            <person name="Lissner G."/>
            <person name="Saw J.H."/>
        </authorList>
    </citation>
    <scope>NUCLEOTIDE SEQUENCE [LARGE SCALE GENOMIC DNA]</scope>
    <source>
        <strain evidence="7">TB1-E2</strain>
    </source>
</reference>
<gene>
    <name evidence="6" type="ORF">OPV09_03375</name>
</gene>
<evidence type="ECO:0000256" key="3">
    <source>
        <dbReference type="ARBA" id="ARBA00023125"/>
    </source>
</evidence>
<feature type="domain" description="DNA mismatch repair proteins mutS family" evidence="5">
    <location>
        <begin position="359"/>
        <end position="538"/>
    </location>
</feature>
<evidence type="ECO:0000313" key="6">
    <source>
        <dbReference type="EMBL" id="WWO47173.1"/>
    </source>
</evidence>
<dbReference type="SUPFAM" id="SSF52540">
    <property type="entry name" value="P-loop containing nucleoside triphosphate hydrolases"/>
    <property type="match status" value="1"/>
</dbReference>
<keyword evidence="4" id="KW-0472">Membrane</keyword>
<name>A0ABZ2GT54_9BURK</name>
<feature type="transmembrane region" description="Helical" evidence="4">
    <location>
        <begin position="170"/>
        <end position="203"/>
    </location>
</feature>
<sequence length="557" mass="61124">MDLDILAIDLICDPGSDGARRHAGPLLWSMMSPSPSLFARLRPWLRQFASLPEPPELDYPFAASDIAMLQRLDGGSPQLDRQTWDEMLLDDYHARLATQTSILGQQRLHQRLASGAAGAVSQVRIAALLAAPAQQAVIEQAMQPLRTADMEVAALLCGAPLPAPPWWSRWLLLPTLALLASLLAAWLFAPLAWAVAVPVWLLLMALQMRLHDRCKPWERSVFTLQQILLVHGRLGALDTALTAELREGGRAAGVINRQITPVRWIKMVPLLSEYDDWLMLGNIRRYFHSLRVVQRERAFLRQSFLLLADLEADLALARHLRGREEFCWAQQADARQLSFEAMVHPLLDGAMPLSLKLDLRGAFISGQNAVGKSTLLRGVGLNLISARAFGFCYAQAAWVPMLPLYSSMQNEDSLDGGESLYIAELRRARELLALAEEGAPALFLIDEIFRGTNHLESVAAAAAVLHSLAADHLVIVSSHNLVLGPLLEDCLAPWCVRRDEAGALLLAPGVLQATNGIALLAQRGFDAGIADKAGRVFDWLSTHMAQPADCGGVLERA</sequence>
<keyword evidence="4" id="KW-0812">Transmembrane</keyword>
<dbReference type="InterPro" id="IPR045076">
    <property type="entry name" value="MutS"/>
</dbReference>
<keyword evidence="3" id="KW-0238">DNA-binding</keyword>
<evidence type="ECO:0000256" key="1">
    <source>
        <dbReference type="ARBA" id="ARBA00022741"/>
    </source>
</evidence>
<accession>A0ABZ2GT54</accession>
<dbReference type="PANTHER" id="PTHR11361">
    <property type="entry name" value="DNA MISMATCH REPAIR PROTEIN MUTS FAMILY MEMBER"/>
    <property type="match status" value="1"/>
</dbReference>
<dbReference type="InterPro" id="IPR027417">
    <property type="entry name" value="P-loop_NTPase"/>
</dbReference>
<dbReference type="Pfam" id="PF00488">
    <property type="entry name" value="MutS_V"/>
    <property type="match status" value="1"/>
</dbReference>
<organism evidence="6 7">
    <name type="scientific">Janthinobacterium aestuarii</name>
    <dbReference type="NCBI Taxonomy" id="2985511"/>
    <lineage>
        <taxon>Bacteria</taxon>
        <taxon>Pseudomonadati</taxon>
        <taxon>Pseudomonadota</taxon>
        <taxon>Betaproteobacteria</taxon>
        <taxon>Burkholderiales</taxon>
        <taxon>Oxalobacteraceae</taxon>
        <taxon>Janthinobacterium</taxon>
    </lineage>
</organism>
<dbReference type="EMBL" id="CP142523">
    <property type="protein sequence ID" value="WWO47173.1"/>
    <property type="molecule type" value="Genomic_DNA"/>
</dbReference>
<evidence type="ECO:0000313" key="7">
    <source>
        <dbReference type="Proteomes" id="UP001373909"/>
    </source>
</evidence>
<evidence type="ECO:0000259" key="5">
    <source>
        <dbReference type="SMART" id="SM00534"/>
    </source>
</evidence>
<dbReference type="RefSeq" id="WP_338680541.1">
    <property type="nucleotide sequence ID" value="NZ_CP142523.1"/>
</dbReference>
<keyword evidence="7" id="KW-1185">Reference proteome</keyword>
<proteinExistence type="predicted"/>
<dbReference type="SMART" id="SM00534">
    <property type="entry name" value="MUTSac"/>
    <property type="match status" value="1"/>
</dbReference>
<keyword evidence="2" id="KW-0067">ATP-binding</keyword>
<dbReference type="PANTHER" id="PTHR11361:SF152">
    <property type="entry name" value="DNA MISMATCH REPAIR PROTEIN"/>
    <property type="match status" value="1"/>
</dbReference>
<dbReference type="Gene3D" id="3.40.50.300">
    <property type="entry name" value="P-loop containing nucleotide triphosphate hydrolases"/>
    <property type="match status" value="1"/>
</dbReference>
<evidence type="ECO:0000256" key="4">
    <source>
        <dbReference type="SAM" id="Phobius"/>
    </source>
</evidence>
<dbReference type="Proteomes" id="UP001373909">
    <property type="component" value="Chromosome"/>
</dbReference>